<name>A0A3P1V312_9ACTO</name>
<keyword evidence="4" id="KW-1185">Reference proteome</keyword>
<proteinExistence type="predicted"/>
<reference evidence="3 4" key="1">
    <citation type="submission" date="2018-11" db="EMBL/GenBank/DDBJ databases">
        <title>Genomes From Bacteria Associated with the Canine Oral Cavity: a Test Case for Automated Genome-Based Taxonomic Assignment.</title>
        <authorList>
            <person name="Coil D.A."/>
            <person name="Jospin G."/>
            <person name="Darling A.E."/>
            <person name="Wallis C."/>
            <person name="Davis I.J."/>
            <person name="Harris S."/>
            <person name="Eisen J.A."/>
            <person name="Holcombe L.J."/>
            <person name="O'Flynn C."/>
        </authorList>
    </citation>
    <scope>NUCLEOTIDE SEQUENCE [LARGE SCALE GENOMIC DNA]</scope>
    <source>
        <strain evidence="3 4">OH5050</strain>
    </source>
</reference>
<dbReference type="OrthoDB" id="5241763at2"/>
<dbReference type="SUPFAM" id="SSF140931">
    <property type="entry name" value="Fic-like"/>
    <property type="match status" value="1"/>
</dbReference>
<dbReference type="PROSITE" id="PS51459">
    <property type="entry name" value="FIDO"/>
    <property type="match status" value="1"/>
</dbReference>
<feature type="region of interest" description="Disordered" evidence="1">
    <location>
        <begin position="1"/>
        <end position="63"/>
    </location>
</feature>
<dbReference type="EMBL" id="RQZC01000016">
    <property type="protein sequence ID" value="RRD28564.1"/>
    <property type="molecule type" value="Genomic_DNA"/>
</dbReference>
<feature type="compositionally biased region" description="Gly residues" evidence="1">
    <location>
        <begin position="31"/>
        <end position="42"/>
    </location>
</feature>
<dbReference type="AlphaFoldDB" id="A0A3P1V312"/>
<protein>
    <submittedName>
        <fullName evidence="3">Fic family protein</fullName>
    </submittedName>
</protein>
<dbReference type="Proteomes" id="UP000271272">
    <property type="component" value="Unassembled WGS sequence"/>
</dbReference>
<evidence type="ECO:0000259" key="2">
    <source>
        <dbReference type="PROSITE" id="PS51459"/>
    </source>
</evidence>
<organism evidence="3 4">
    <name type="scientific">Actinomyces bowdenii</name>
    <dbReference type="NCBI Taxonomy" id="131109"/>
    <lineage>
        <taxon>Bacteria</taxon>
        <taxon>Bacillati</taxon>
        <taxon>Actinomycetota</taxon>
        <taxon>Actinomycetes</taxon>
        <taxon>Actinomycetales</taxon>
        <taxon>Actinomycetaceae</taxon>
        <taxon>Actinomyces</taxon>
    </lineage>
</organism>
<accession>A0A3P1V312</accession>
<dbReference type="InterPro" id="IPR036597">
    <property type="entry name" value="Fido-like_dom_sf"/>
</dbReference>
<sequence>MVRMSVGIGSAGPGPGMPARRRQGAARPGDDGGGPGARGTGAGADAAQASGSRGAAMPAAGAQEPGDAMLSALRAISQDQRVLRAEEAVRQASAELRWHGALRRRWREARAEASIRAAVASAGAEGVVMPVEVLRDHVVVSGLDEALTGDPGLDAAAGLWRAGVQVVGWMPDLVGRGRPAAPGARGLLSALHRDVTGPLAAAGLIGMAEVAAPRTDSAPREGGPAPAPAGGRLRARLEGLLALIEARHAPALVRAAVVHAEMVALRPFSSGNAAVGRLLVRHLITADALEPTGTAVTELYAAQAPGAYAEAAAAYATGTMEGVVDWVVWQAEAILVGIEEAGRLCRAVQAGTWRAG</sequence>
<gene>
    <name evidence="3" type="ORF">EII10_09210</name>
</gene>
<comment type="caution">
    <text evidence="3">The sequence shown here is derived from an EMBL/GenBank/DDBJ whole genome shotgun (WGS) entry which is preliminary data.</text>
</comment>
<evidence type="ECO:0000313" key="4">
    <source>
        <dbReference type="Proteomes" id="UP000271272"/>
    </source>
</evidence>
<evidence type="ECO:0000313" key="3">
    <source>
        <dbReference type="EMBL" id="RRD28564.1"/>
    </source>
</evidence>
<feature type="compositionally biased region" description="Low complexity" evidence="1">
    <location>
        <begin position="43"/>
        <end position="56"/>
    </location>
</feature>
<dbReference type="RefSeq" id="WP_124934211.1">
    <property type="nucleotide sequence ID" value="NZ_RQZC01000016.1"/>
</dbReference>
<feature type="domain" description="Fido" evidence="2">
    <location>
        <begin position="183"/>
        <end position="329"/>
    </location>
</feature>
<dbReference type="InterPro" id="IPR003812">
    <property type="entry name" value="Fido"/>
</dbReference>
<dbReference type="Gene3D" id="1.10.3290.10">
    <property type="entry name" value="Fido-like domain"/>
    <property type="match status" value="1"/>
</dbReference>
<dbReference type="Pfam" id="PF02661">
    <property type="entry name" value="Fic"/>
    <property type="match status" value="1"/>
</dbReference>
<evidence type="ECO:0000256" key="1">
    <source>
        <dbReference type="SAM" id="MobiDB-lite"/>
    </source>
</evidence>